<evidence type="ECO:0000313" key="2">
    <source>
        <dbReference type="EMBL" id="HIS46061.1"/>
    </source>
</evidence>
<feature type="transmembrane region" description="Helical" evidence="1">
    <location>
        <begin position="7"/>
        <end position="29"/>
    </location>
</feature>
<feature type="transmembrane region" description="Helical" evidence="1">
    <location>
        <begin position="143"/>
        <end position="161"/>
    </location>
</feature>
<dbReference type="Proteomes" id="UP000823927">
    <property type="component" value="Unassembled WGS sequence"/>
</dbReference>
<reference evidence="2" key="2">
    <citation type="journal article" date="2021" name="PeerJ">
        <title>Extensive microbial diversity within the chicken gut microbiome revealed by metagenomics and culture.</title>
        <authorList>
            <person name="Gilroy R."/>
            <person name="Ravi A."/>
            <person name="Getino M."/>
            <person name="Pursley I."/>
            <person name="Horton D.L."/>
            <person name="Alikhan N.F."/>
            <person name="Baker D."/>
            <person name="Gharbi K."/>
            <person name="Hall N."/>
            <person name="Watson M."/>
            <person name="Adriaenssens E.M."/>
            <person name="Foster-Nyarko E."/>
            <person name="Jarju S."/>
            <person name="Secka A."/>
            <person name="Antonio M."/>
            <person name="Oren A."/>
            <person name="Chaudhuri R.R."/>
            <person name="La Ragione R."/>
            <person name="Hildebrand F."/>
            <person name="Pallen M.J."/>
        </authorList>
    </citation>
    <scope>NUCLEOTIDE SEQUENCE</scope>
    <source>
        <strain evidence="2">CHK178-757</strain>
    </source>
</reference>
<feature type="transmembrane region" description="Helical" evidence="1">
    <location>
        <begin position="49"/>
        <end position="70"/>
    </location>
</feature>
<evidence type="ECO:0000313" key="3">
    <source>
        <dbReference type="Proteomes" id="UP000823927"/>
    </source>
</evidence>
<gene>
    <name evidence="2" type="ORF">IAB46_00625</name>
</gene>
<accession>A0A9D1F281</accession>
<feature type="transmembrane region" description="Helical" evidence="1">
    <location>
        <begin position="242"/>
        <end position="261"/>
    </location>
</feature>
<feature type="transmembrane region" description="Helical" evidence="1">
    <location>
        <begin position="181"/>
        <end position="201"/>
    </location>
</feature>
<organism evidence="2 3">
    <name type="scientific">Candidatus Scybalocola faecigallinarum</name>
    <dbReference type="NCBI Taxonomy" id="2840941"/>
    <lineage>
        <taxon>Bacteria</taxon>
        <taxon>Bacillati</taxon>
        <taxon>Bacillota</taxon>
        <taxon>Clostridia</taxon>
        <taxon>Lachnospirales</taxon>
        <taxon>Lachnospiraceae</taxon>
        <taxon>Lachnospiraceae incertae sedis</taxon>
        <taxon>Candidatus Scybalocola (ex Gilroy et al. 2021)</taxon>
    </lineage>
</organism>
<dbReference type="EMBL" id="DVIT01000003">
    <property type="protein sequence ID" value="HIS46061.1"/>
    <property type="molecule type" value="Genomic_DNA"/>
</dbReference>
<dbReference type="AlphaFoldDB" id="A0A9D1F281"/>
<feature type="transmembrane region" description="Helical" evidence="1">
    <location>
        <begin position="82"/>
        <end position="98"/>
    </location>
</feature>
<keyword evidence="1" id="KW-0812">Transmembrane</keyword>
<feature type="transmembrane region" description="Helical" evidence="1">
    <location>
        <begin position="110"/>
        <end position="131"/>
    </location>
</feature>
<feature type="transmembrane region" description="Helical" evidence="1">
    <location>
        <begin position="213"/>
        <end position="236"/>
    </location>
</feature>
<comment type="caution">
    <text evidence="2">The sequence shown here is derived from an EMBL/GenBank/DDBJ whole genome shotgun (WGS) entry which is preliminary data.</text>
</comment>
<reference evidence="2" key="1">
    <citation type="submission" date="2020-10" db="EMBL/GenBank/DDBJ databases">
        <authorList>
            <person name="Gilroy R."/>
        </authorList>
    </citation>
    <scope>NUCLEOTIDE SEQUENCE</scope>
    <source>
        <strain evidence="2">CHK178-757</strain>
    </source>
</reference>
<keyword evidence="1" id="KW-1133">Transmembrane helix</keyword>
<evidence type="ECO:0000256" key="1">
    <source>
        <dbReference type="SAM" id="Phobius"/>
    </source>
</evidence>
<keyword evidence="1" id="KW-0472">Membrane</keyword>
<proteinExistence type="predicted"/>
<name>A0A9D1F281_9FIRM</name>
<sequence length="271" mass="30101">MNKTIKNILKLLLIGFATTIVRIIGQLSIPAGEQTVLAPSIFAQNGTMPLMFTVYGIFAYTLIAALFLLIRRRMNGNRILQGFKYGLACCAVWIVYLLEPLPHVAALDRITYPIADSAALIIMGVMLGWLFGKSKTCTDGPKAAFPVLPVLTVTACFFAGRMIQYFIFDIYSSFDEKTLETVLWCLLTGIVISCIMAWLNLHISNGNRMKRAMILGGLLFGVDLILFNFFMPLVFSADIPDLILRTFVDILTVTLGCLAFSETRSMDRSAR</sequence>
<protein>
    <submittedName>
        <fullName evidence="2">Uncharacterized protein</fullName>
    </submittedName>
</protein>